<dbReference type="Proteomes" id="UP001222958">
    <property type="component" value="Unassembled WGS sequence"/>
</dbReference>
<organism evidence="1 2">
    <name type="scientific">Clostridium perfringens</name>
    <dbReference type="NCBI Taxonomy" id="1502"/>
    <lineage>
        <taxon>Bacteria</taxon>
        <taxon>Bacillati</taxon>
        <taxon>Bacillota</taxon>
        <taxon>Clostridia</taxon>
        <taxon>Eubacteriales</taxon>
        <taxon>Clostridiaceae</taxon>
        <taxon>Clostridium</taxon>
    </lineage>
</organism>
<evidence type="ECO:0000313" key="2">
    <source>
        <dbReference type="Proteomes" id="UP001222958"/>
    </source>
</evidence>
<proteinExistence type="predicted"/>
<evidence type="ECO:0000313" key="1">
    <source>
        <dbReference type="EMBL" id="MDH2337130.1"/>
    </source>
</evidence>
<dbReference type="AlphaFoldDB" id="A0AAP4EFA6"/>
<dbReference type="EMBL" id="JARVUX010000008">
    <property type="protein sequence ID" value="MDH2337130.1"/>
    <property type="molecule type" value="Genomic_DNA"/>
</dbReference>
<protein>
    <submittedName>
        <fullName evidence="1">Uncharacterized protein</fullName>
    </submittedName>
</protein>
<gene>
    <name evidence="1" type="ORF">QDQ28_13155</name>
</gene>
<sequence>MDKKKEWSVKVSMFEKEYLQLQYIAYDLDISLKKLINKSVKYAWKDYKSTYRIQRSNSIYIGDDDIKLYSFKVKEKQYERLKVISNNIDMNIKELLRSILSYYPNIVKKYEEYEDKWLDELF</sequence>
<name>A0AAP4EFA6_CLOPF</name>
<dbReference type="RefSeq" id="WP_208361508.1">
    <property type="nucleotide sequence ID" value="NZ_JAENQB010000007.1"/>
</dbReference>
<accession>A0AAP4EFA6</accession>
<comment type="caution">
    <text evidence="1">The sequence shown here is derived from an EMBL/GenBank/DDBJ whole genome shotgun (WGS) entry which is preliminary data.</text>
</comment>
<reference evidence="1" key="1">
    <citation type="submission" date="2023-04" db="EMBL/GenBank/DDBJ databases">
        <title>Epidemiological investigation of Clostridium perfringens isolated from cattle.</title>
        <authorList>
            <person name="Tian R."/>
        </authorList>
    </citation>
    <scope>NUCLEOTIDE SEQUENCE</scope>
    <source>
        <strain evidence="1">ZWCP172</strain>
    </source>
</reference>